<dbReference type="Proteomes" id="UP001597063">
    <property type="component" value="Unassembled WGS sequence"/>
</dbReference>
<dbReference type="PROSITE" id="PS00600">
    <property type="entry name" value="AA_TRANSFER_CLASS_3"/>
    <property type="match status" value="1"/>
</dbReference>
<dbReference type="EMBL" id="JBHTGP010000038">
    <property type="protein sequence ID" value="MFD0692231.1"/>
    <property type="molecule type" value="Genomic_DNA"/>
</dbReference>
<dbReference type="GO" id="GO:0008483">
    <property type="term" value="F:transaminase activity"/>
    <property type="evidence" value="ECO:0007669"/>
    <property type="project" value="UniProtKB-KW"/>
</dbReference>
<keyword evidence="4" id="KW-0032">Aminotransferase</keyword>
<dbReference type="Pfam" id="PF00202">
    <property type="entry name" value="Aminotran_3"/>
    <property type="match status" value="1"/>
</dbReference>
<accession>A0ABW2Y7B0</accession>
<comment type="similarity">
    <text evidence="1 3">Belongs to the class-III pyridoxal-phosphate-dependent aminotransferase family.</text>
</comment>
<reference evidence="5" key="1">
    <citation type="journal article" date="2019" name="Int. J. Syst. Evol. Microbiol.">
        <title>The Global Catalogue of Microorganisms (GCM) 10K type strain sequencing project: providing services to taxonomists for standard genome sequencing and annotation.</title>
        <authorList>
            <consortium name="The Broad Institute Genomics Platform"/>
            <consortium name="The Broad Institute Genome Sequencing Center for Infectious Disease"/>
            <person name="Wu L."/>
            <person name="Ma J."/>
        </authorList>
    </citation>
    <scope>NUCLEOTIDE SEQUENCE [LARGE SCALE GENOMIC DNA]</scope>
    <source>
        <strain evidence="5">JCM 9371</strain>
    </source>
</reference>
<dbReference type="InterPro" id="IPR049704">
    <property type="entry name" value="Aminotrans_3_PPA_site"/>
</dbReference>
<dbReference type="Gene3D" id="3.40.640.10">
    <property type="entry name" value="Type I PLP-dependent aspartate aminotransferase-like (Major domain)"/>
    <property type="match status" value="1"/>
</dbReference>
<gene>
    <name evidence="4" type="ORF">ACFQZM_47630</name>
</gene>
<evidence type="ECO:0000313" key="5">
    <source>
        <dbReference type="Proteomes" id="UP001597063"/>
    </source>
</evidence>
<name>A0ABW2Y7B0_9ACTN</name>
<evidence type="ECO:0000256" key="2">
    <source>
        <dbReference type="ARBA" id="ARBA00022898"/>
    </source>
</evidence>
<keyword evidence="5" id="KW-1185">Reference proteome</keyword>
<comment type="caution">
    <text evidence="4">The sequence shown here is derived from an EMBL/GenBank/DDBJ whole genome shotgun (WGS) entry which is preliminary data.</text>
</comment>
<dbReference type="PANTHER" id="PTHR43094">
    <property type="entry name" value="AMINOTRANSFERASE"/>
    <property type="match status" value="1"/>
</dbReference>
<evidence type="ECO:0000256" key="1">
    <source>
        <dbReference type="ARBA" id="ARBA00008954"/>
    </source>
</evidence>
<protein>
    <submittedName>
        <fullName evidence="4">Aspartate aminotransferase family protein</fullName>
    </submittedName>
</protein>
<organism evidence="4 5">
    <name type="scientific">Actinomadura fibrosa</name>
    <dbReference type="NCBI Taxonomy" id="111802"/>
    <lineage>
        <taxon>Bacteria</taxon>
        <taxon>Bacillati</taxon>
        <taxon>Actinomycetota</taxon>
        <taxon>Actinomycetes</taxon>
        <taxon>Streptosporangiales</taxon>
        <taxon>Thermomonosporaceae</taxon>
        <taxon>Actinomadura</taxon>
    </lineage>
</organism>
<sequence>MTTTHGFGTARLRSGRELEDLDGRHLIHPHQSGAQSDRFVMVSGEGSLVRDANGVEYLDASGGGNWLAQVGHGRPELAAALTEQAGRLAYFSCFFNFSNDKAVLLAERLAGLAPAGLDRVFFTCGGSEGVESAIKLARLYHHHRGEPDRTWIISRDLAYHGATYGSGTATGFPLMHRGIGPSLPHVARVSPPYPYRAAQMYGDADPTGFLLRELEETIQRIGPGRVAAMIGEPVMGGGGVLVPPPDYWPRVRDLLTSHGILLIADEVVTAFGRTGAWFDSPGRGMDPDIIVTAKGLTSGYAPLGAVLMRADIAAAVAGDGAYFFHGHTYSGHPLSCAAALANLDVLEGEDLVERARTIGGWLREDLASADGLERVGDVRIEGATAGVELVADRATRTPVMAGAVTAALRDRHQVIVRDYGPTIVLSPPLVIGREQVRRTVRALLDVVSRLDENGAVG</sequence>
<dbReference type="InterPro" id="IPR015424">
    <property type="entry name" value="PyrdxlP-dep_Trfase"/>
</dbReference>
<dbReference type="InterPro" id="IPR015422">
    <property type="entry name" value="PyrdxlP-dep_Trfase_small"/>
</dbReference>
<dbReference type="PANTHER" id="PTHR43094:SF1">
    <property type="entry name" value="AMINOTRANSFERASE CLASS-III"/>
    <property type="match status" value="1"/>
</dbReference>
<evidence type="ECO:0000256" key="3">
    <source>
        <dbReference type="RuleBase" id="RU003560"/>
    </source>
</evidence>
<keyword evidence="2 3" id="KW-0663">Pyridoxal phosphate</keyword>
<dbReference type="Gene3D" id="3.90.1150.10">
    <property type="entry name" value="Aspartate Aminotransferase, domain 1"/>
    <property type="match status" value="1"/>
</dbReference>
<evidence type="ECO:0000313" key="4">
    <source>
        <dbReference type="EMBL" id="MFD0692231.1"/>
    </source>
</evidence>
<dbReference type="CDD" id="cd00610">
    <property type="entry name" value="OAT_like"/>
    <property type="match status" value="1"/>
</dbReference>
<proteinExistence type="inferred from homology"/>
<dbReference type="SUPFAM" id="SSF53383">
    <property type="entry name" value="PLP-dependent transferases"/>
    <property type="match status" value="1"/>
</dbReference>
<dbReference type="RefSeq" id="WP_131755974.1">
    <property type="nucleotide sequence ID" value="NZ_CAACUY010000010.1"/>
</dbReference>
<dbReference type="InterPro" id="IPR015421">
    <property type="entry name" value="PyrdxlP-dep_Trfase_major"/>
</dbReference>
<keyword evidence="4" id="KW-0808">Transferase</keyword>
<dbReference type="InterPro" id="IPR005814">
    <property type="entry name" value="Aminotrans_3"/>
</dbReference>